<proteinExistence type="predicted"/>
<dbReference type="Proteomes" id="UP001497700">
    <property type="component" value="Unassembled WGS sequence"/>
</dbReference>
<comment type="caution">
    <text evidence="1">The sequence shown here is derived from an EMBL/GenBank/DDBJ whole genome shotgun (WGS) entry which is preliminary data.</text>
</comment>
<dbReference type="EMBL" id="MU393492">
    <property type="protein sequence ID" value="KAI4864037.1"/>
    <property type="molecule type" value="Genomic_DNA"/>
</dbReference>
<keyword evidence="2" id="KW-1185">Reference proteome</keyword>
<gene>
    <name evidence="1" type="ORF">F4820DRAFT_424785</name>
</gene>
<evidence type="ECO:0000313" key="2">
    <source>
        <dbReference type="Proteomes" id="UP001497700"/>
    </source>
</evidence>
<reference evidence="1 2" key="1">
    <citation type="journal article" date="2022" name="New Phytol.">
        <title>Ecological generalism drives hyperdiversity of secondary metabolite gene clusters in xylarialean endophytes.</title>
        <authorList>
            <person name="Franco M.E.E."/>
            <person name="Wisecaver J.H."/>
            <person name="Arnold A.E."/>
            <person name="Ju Y.M."/>
            <person name="Slot J.C."/>
            <person name="Ahrendt S."/>
            <person name="Moore L.P."/>
            <person name="Eastman K.E."/>
            <person name="Scott K."/>
            <person name="Konkel Z."/>
            <person name="Mondo S.J."/>
            <person name="Kuo A."/>
            <person name="Hayes R.D."/>
            <person name="Haridas S."/>
            <person name="Andreopoulos B."/>
            <person name="Riley R."/>
            <person name="LaButti K."/>
            <person name="Pangilinan J."/>
            <person name="Lipzen A."/>
            <person name="Amirebrahimi M."/>
            <person name="Yan J."/>
            <person name="Adam C."/>
            <person name="Keymanesh K."/>
            <person name="Ng V."/>
            <person name="Louie K."/>
            <person name="Northen T."/>
            <person name="Drula E."/>
            <person name="Henrissat B."/>
            <person name="Hsieh H.M."/>
            <person name="Youens-Clark K."/>
            <person name="Lutzoni F."/>
            <person name="Miadlikowska J."/>
            <person name="Eastwood D.C."/>
            <person name="Hamelin R.C."/>
            <person name="Grigoriev I.V."/>
            <person name="U'Ren J.M."/>
        </authorList>
    </citation>
    <scope>NUCLEOTIDE SEQUENCE [LARGE SCALE GENOMIC DNA]</scope>
    <source>
        <strain evidence="1 2">CBS 119005</strain>
    </source>
</reference>
<accession>A0ACB9YX97</accession>
<protein>
    <submittedName>
        <fullName evidence="1">Uncharacterized protein</fullName>
    </submittedName>
</protein>
<sequence>MAPIASTSSPRPEYQHFVPQFIVRNFAHKYNGPKQQKGRKKNDKMYRGELVVNNANLQADPISIEETKVKRILGIYDMYQDTSAPTEQQRRMEKMFGELESRASIIFRKITKAFESKEQGVWVTRDERNLIRKFLFLLKYRSSGFHRRFYHESEDEYNANDREKFHAYMREKKISRPIDVWFDNIKTIIDVDMDPEGLWMTALPQQMYPDDAIWFITHAQAMYMAICTPSDPGAEFILTDNSYGIFEGPNTFAKDGETGKIVETGWTSFHEFAPLTPKLMIILRSSLLPNPEEDSSERIREERHSWRKAAVDDWYGVDQKSSLADLPIAKPRNNYSQVVNGRVELLPGEDGKLRKNDKFCFRFFPVNTEHVNRINLFLFDNAQRCRNIVFGTLDAFKKTLEWYMTTPCTYGKVVTGDAPEQRRKLLENLAALSKTLGSTKEPIWIEMPDHKMSELDRMNLLRLATMRIFEDLIGSSKKGTSPSADSADGFMRPYRCLGGSKEAIVEDLDQAQRMLTLRIKIDVWSKGVPEHIRGQAREWLIEDYLEGCPSRRVLLYLKRVKLMILWHDKDGHFMDTMGNDQTKVEGPEDTVAEAAHNLTTRTGLNWLMYRTFTNDVERAKDPDFDPWAKVPRGIEGALHLATVRKFVLGVSGKLKECGIAAIEGLALTQEKLIRDQGLYNRREFHNPFFNDDDKIEVLTRVMVRPQCRKVLRGRIEAGLVAEFEKVLFEVTYPTPPIKLDV</sequence>
<organism evidence="1 2">
    <name type="scientific">Hypoxylon rubiginosum</name>
    <dbReference type="NCBI Taxonomy" id="110542"/>
    <lineage>
        <taxon>Eukaryota</taxon>
        <taxon>Fungi</taxon>
        <taxon>Dikarya</taxon>
        <taxon>Ascomycota</taxon>
        <taxon>Pezizomycotina</taxon>
        <taxon>Sordariomycetes</taxon>
        <taxon>Xylariomycetidae</taxon>
        <taxon>Xylariales</taxon>
        <taxon>Hypoxylaceae</taxon>
        <taxon>Hypoxylon</taxon>
    </lineage>
</organism>
<name>A0ACB9YX97_9PEZI</name>
<evidence type="ECO:0000313" key="1">
    <source>
        <dbReference type="EMBL" id="KAI4864037.1"/>
    </source>
</evidence>